<proteinExistence type="predicted"/>
<name>A0A2W2AWV0_9BACT</name>
<dbReference type="CDD" id="cd02696">
    <property type="entry name" value="MurNAc-LAA"/>
    <property type="match status" value="1"/>
</dbReference>
<dbReference type="GO" id="GO:0008745">
    <property type="term" value="F:N-acetylmuramoyl-L-alanine amidase activity"/>
    <property type="evidence" value="ECO:0007669"/>
    <property type="project" value="UniProtKB-EC"/>
</dbReference>
<dbReference type="SUPFAM" id="SSF53187">
    <property type="entry name" value="Zn-dependent exopeptidases"/>
    <property type="match status" value="1"/>
</dbReference>
<evidence type="ECO:0000313" key="7">
    <source>
        <dbReference type="Proteomes" id="UP000248745"/>
    </source>
</evidence>
<dbReference type="AlphaFoldDB" id="A0A2W2AWV0"/>
<dbReference type="GO" id="GO:0030288">
    <property type="term" value="C:outer membrane-bounded periplasmic space"/>
    <property type="evidence" value="ECO:0007669"/>
    <property type="project" value="TreeGrafter"/>
</dbReference>
<evidence type="ECO:0000256" key="3">
    <source>
        <dbReference type="ARBA" id="ARBA00022801"/>
    </source>
</evidence>
<evidence type="ECO:0000256" key="4">
    <source>
        <dbReference type="SAM" id="SignalP"/>
    </source>
</evidence>
<dbReference type="RefSeq" id="WP_110999549.1">
    <property type="nucleotide sequence ID" value="NZ_QKTW01000018.1"/>
</dbReference>
<comment type="catalytic activity">
    <reaction evidence="1">
        <text>Hydrolyzes the link between N-acetylmuramoyl residues and L-amino acid residues in certain cell-wall glycopeptides.</text>
        <dbReference type="EC" id="3.5.1.28"/>
    </reaction>
</comment>
<accession>A0A2W2AWV0</accession>
<dbReference type="InterPro" id="IPR002508">
    <property type="entry name" value="MurNAc-LAA_cat"/>
</dbReference>
<dbReference type="InterPro" id="IPR050695">
    <property type="entry name" value="N-acetylmuramoyl_amidase_3"/>
</dbReference>
<dbReference type="Pfam" id="PF01520">
    <property type="entry name" value="Amidase_3"/>
    <property type="match status" value="1"/>
</dbReference>
<feature type="chain" id="PRO_5015902532" description="N-acetylmuramoyl-L-alanine amidase" evidence="4">
    <location>
        <begin position="22"/>
        <end position="279"/>
    </location>
</feature>
<protein>
    <recommendedName>
        <fullName evidence="2">N-acetylmuramoyl-L-alanine amidase</fullName>
        <ecNumber evidence="2">3.5.1.28</ecNumber>
    </recommendedName>
</protein>
<evidence type="ECO:0000256" key="1">
    <source>
        <dbReference type="ARBA" id="ARBA00001561"/>
    </source>
</evidence>
<dbReference type="EMBL" id="QKTW01000018">
    <property type="protein sequence ID" value="PZF72454.1"/>
    <property type="molecule type" value="Genomic_DNA"/>
</dbReference>
<dbReference type="EC" id="3.5.1.28" evidence="2"/>
<comment type="caution">
    <text evidence="6">The sequence shown here is derived from an EMBL/GenBank/DDBJ whole genome shotgun (WGS) entry which is preliminary data.</text>
</comment>
<gene>
    <name evidence="6" type="ORF">DN068_13980</name>
</gene>
<sequence length="279" mass="31227">MRFKHILFFVFLCTLPCFSFANGKKLTKIVLDAGHGGKDVGARGQFSQEKNLTLAIVMRLGKILNDSMKNVQVIYTRTSDIYPTLPERHEIANRAGADLFVSVHINSTPDRIERVFAGYKTVKKGKHKKKEPVYHIIRHHETQSNGTMTLVLGAIRNEQKSQAIGEYGDSIMEEPGLLNENDPQTAIIIAQYTQAYLGRSITLATRVQEQFSTQGRTDLGVKQQSLEVLAGSAMPGVLVECGFINNPEEEAYLNSEEGQTQVAMAIYRGIKNYRFDTEK</sequence>
<feature type="signal peptide" evidence="4">
    <location>
        <begin position="1"/>
        <end position="21"/>
    </location>
</feature>
<dbReference type="Gene3D" id="3.40.630.40">
    <property type="entry name" value="Zn-dependent exopeptidases"/>
    <property type="match status" value="1"/>
</dbReference>
<dbReference type="PANTHER" id="PTHR30404">
    <property type="entry name" value="N-ACETYLMURAMOYL-L-ALANINE AMIDASE"/>
    <property type="match status" value="1"/>
</dbReference>
<organism evidence="6 7">
    <name type="scientific">Taibaiella soli</name>
    <dbReference type="NCBI Taxonomy" id="1649169"/>
    <lineage>
        <taxon>Bacteria</taxon>
        <taxon>Pseudomonadati</taxon>
        <taxon>Bacteroidota</taxon>
        <taxon>Chitinophagia</taxon>
        <taxon>Chitinophagales</taxon>
        <taxon>Chitinophagaceae</taxon>
        <taxon>Taibaiella</taxon>
    </lineage>
</organism>
<dbReference type="Proteomes" id="UP000248745">
    <property type="component" value="Unassembled WGS sequence"/>
</dbReference>
<reference evidence="6 7" key="1">
    <citation type="submission" date="2018-06" db="EMBL/GenBank/DDBJ databases">
        <title>Mucibacter soli gen. nov., sp. nov., a new member of the family Chitinophagaceae producing mucin.</title>
        <authorList>
            <person name="Kim M.-K."/>
            <person name="Park S."/>
            <person name="Kim T.-S."/>
            <person name="Joung Y."/>
            <person name="Han J.-H."/>
            <person name="Kim S.B."/>
        </authorList>
    </citation>
    <scope>NUCLEOTIDE SEQUENCE [LARGE SCALE GENOMIC DNA]</scope>
    <source>
        <strain evidence="6 7">R1-15</strain>
    </source>
</reference>
<dbReference type="PANTHER" id="PTHR30404:SF0">
    <property type="entry name" value="N-ACETYLMURAMOYL-L-ALANINE AMIDASE AMIC"/>
    <property type="match status" value="1"/>
</dbReference>
<dbReference type="OrthoDB" id="9806267at2"/>
<evidence type="ECO:0000313" key="6">
    <source>
        <dbReference type="EMBL" id="PZF72454.1"/>
    </source>
</evidence>
<keyword evidence="4" id="KW-0732">Signal</keyword>
<keyword evidence="7" id="KW-1185">Reference proteome</keyword>
<dbReference type="SMART" id="SM00646">
    <property type="entry name" value="Ami_3"/>
    <property type="match status" value="1"/>
</dbReference>
<evidence type="ECO:0000259" key="5">
    <source>
        <dbReference type="SMART" id="SM00646"/>
    </source>
</evidence>
<dbReference type="GO" id="GO:0009253">
    <property type="term" value="P:peptidoglycan catabolic process"/>
    <property type="evidence" value="ECO:0007669"/>
    <property type="project" value="InterPro"/>
</dbReference>
<feature type="domain" description="MurNAc-LAA" evidence="5">
    <location>
        <begin position="89"/>
        <end position="271"/>
    </location>
</feature>
<evidence type="ECO:0000256" key="2">
    <source>
        <dbReference type="ARBA" id="ARBA00011901"/>
    </source>
</evidence>
<keyword evidence="3" id="KW-0378">Hydrolase</keyword>